<feature type="non-terminal residue" evidence="1">
    <location>
        <position position="109"/>
    </location>
</feature>
<accession>A0ACB9WT12</accession>
<organism evidence="1 2">
    <name type="scientific">Chaenocephalus aceratus</name>
    <name type="common">Blackfin icefish</name>
    <name type="synonym">Chaenichthys aceratus</name>
    <dbReference type="NCBI Taxonomy" id="36190"/>
    <lineage>
        <taxon>Eukaryota</taxon>
        <taxon>Metazoa</taxon>
        <taxon>Chordata</taxon>
        <taxon>Craniata</taxon>
        <taxon>Vertebrata</taxon>
        <taxon>Euteleostomi</taxon>
        <taxon>Actinopterygii</taxon>
        <taxon>Neopterygii</taxon>
        <taxon>Teleostei</taxon>
        <taxon>Neoteleostei</taxon>
        <taxon>Acanthomorphata</taxon>
        <taxon>Eupercaria</taxon>
        <taxon>Perciformes</taxon>
        <taxon>Notothenioidei</taxon>
        <taxon>Channichthyidae</taxon>
        <taxon>Chaenocephalus</taxon>
    </lineage>
</organism>
<protein>
    <submittedName>
        <fullName evidence="1">Uncharacterized protein</fullName>
    </submittedName>
</protein>
<dbReference type="EMBL" id="CM043796">
    <property type="protein sequence ID" value="KAI4816884.1"/>
    <property type="molecule type" value="Genomic_DNA"/>
</dbReference>
<feature type="non-terminal residue" evidence="1">
    <location>
        <position position="1"/>
    </location>
</feature>
<comment type="caution">
    <text evidence="1">The sequence shown here is derived from an EMBL/GenBank/DDBJ whole genome shotgun (WGS) entry which is preliminary data.</text>
</comment>
<evidence type="ECO:0000313" key="1">
    <source>
        <dbReference type="EMBL" id="KAI4816884.1"/>
    </source>
</evidence>
<dbReference type="Proteomes" id="UP001057452">
    <property type="component" value="Chromosome 12"/>
</dbReference>
<proteinExistence type="predicted"/>
<keyword evidence="2" id="KW-1185">Reference proteome</keyword>
<evidence type="ECO:0000313" key="2">
    <source>
        <dbReference type="Proteomes" id="UP001057452"/>
    </source>
</evidence>
<reference evidence="1" key="1">
    <citation type="submission" date="2022-05" db="EMBL/GenBank/DDBJ databases">
        <title>Chromosome-level genome of Chaenocephalus aceratus.</title>
        <authorList>
            <person name="Park H."/>
        </authorList>
    </citation>
    <scope>NUCLEOTIDE SEQUENCE</scope>
    <source>
        <strain evidence="1">KU_202001</strain>
    </source>
</reference>
<sequence>PGIGNWQQLWAVPFIVCQPPDPAMPPWGLSDGAFSRTKTTTSDSAAHFTAERTTEISLQRGVRVLGGGRAPPAYIPHPDPHTLLLLTVMLSRNDDLPCIQTGISHRSAE</sequence>
<name>A0ACB9WT12_CHAAC</name>
<gene>
    <name evidence="1" type="ORF">KUCAC02_009184</name>
</gene>